<gene>
    <name evidence="1" type="ORF">ABVT43_05905</name>
</gene>
<dbReference type="GO" id="GO:0016779">
    <property type="term" value="F:nucleotidyltransferase activity"/>
    <property type="evidence" value="ECO:0007669"/>
    <property type="project" value="UniProtKB-KW"/>
</dbReference>
<keyword evidence="2" id="KW-1185">Reference proteome</keyword>
<dbReference type="InterPro" id="IPR050793">
    <property type="entry name" value="CMP-NeuNAc_synthase"/>
</dbReference>
<name>A0ABV2BRT4_9GAMM</name>
<keyword evidence="1" id="KW-0808">Transferase</keyword>
<dbReference type="InterPro" id="IPR003329">
    <property type="entry name" value="Cytidylyl_trans"/>
</dbReference>
<reference evidence="1 2" key="1">
    <citation type="submission" date="2024-06" db="EMBL/GenBank/DDBJ databases">
        <authorList>
            <person name="Li F."/>
        </authorList>
    </citation>
    <scope>NUCLEOTIDE SEQUENCE [LARGE SCALE GENOMIC DNA]</scope>
    <source>
        <strain evidence="1 2">GXAS 311</strain>
    </source>
</reference>
<dbReference type="CDD" id="cd02513">
    <property type="entry name" value="CMP-NeuAc_Synthase"/>
    <property type="match status" value="1"/>
</dbReference>
<dbReference type="Gene3D" id="3.90.550.10">
    <property type="entry name" value="Spore Coat Polysaccharide Biosynthesis Protein SpsA, Chain A"/>
    <property type="match status" value="1"/>
</dbReference>
<dbReference type="PANTHER" id="PTHR21485:SF6">
    <property type="entry name" value="N-ACYLNEURAMINATE CYTIDYLYLTRANSFERASE-RELATED"/>
    <property type="match status" value="1"/>
</dbReference>
<organism evidence="1 2">
    <name type="scientific">Aliikangiella maris</name>
    <dbReference type="NCBI Taxonomy" id="3162458"/>
    <lineage>
        <taxon>Bacteria</taxon>
        <taxon>Pseudomonadati</taxon>
        <taxon>Pseudomonadota</taxon>
        <taxon>Gammaproteobacteria</taxon>
        <taxon>Oceanospirillales</taxon>
        <taxon>Pleioneaceae</taxon>
        <taxon>Aliikangiella</taxon>
    </lineage>
</organism>
<keyword evidence="1" id="KW-0548">Nucleotidyltransferase</keyword>
<evidence type="ECO:0000313" key="2">
    <source>
        <dbReference type="Proteomes" id="UP001548189"/>
    </source>
</evidence>
<dbReference type="RefSeq" id="WP_353874231.1">
    <property type="nucleotide sequence ID" value="NZ_JBEVCJ010000005.1"/>
</dbReference>
<dbReference type="EMBL" id="JBEVCJ010000005">
    <property type="protein sequence ID" value="MET1254654.1"/>
    <property type="molecule type" value="Genomic_DNA"/>
</dbReference>
<dbReference type="PANTHER" id="PTHR21485">
    <property type="entry name" value="HAD SUPERFAMILY MEMBERS CMAS AND KDSC"/>
    <property type="match status" value="1"/>
</dbReference>
<sequence>MKNKMVALLPIKANSERVKNKNFRKFAGKPLFKWMLDSLVISDKFEKVIINTDAKELLIDNGLNESEKIVIRTRKKELCGDDVSMNLILEDDINCIDADVFFMTHATNPLISPSTISDAVQCYLDNLDKHDTLFSVNKFLSRFYDEDNTPLNHDPKKLIRTQDLTPWYEENSCIYIFTKASFKNSNSRIGKTPIKWETPPLESIDIDTETDWYLAESIALRKS</sequence>
<dbReference type="SUPFAM" id="SSF53448">
    <property type="entry name" value="Nucleotide-diphospho-sugar transferases"/>
    <property type="match status" value="1"/>
</dbReference>
<proteinExistence type="predicted"/>
<evidence type="ECO:0000313" key="1">
    <source>
        <dbReference type="EMBL" id="MET1254654.1"/>
    </source>
</evidence>
<dbReference type="Proteomes" id="UP001548189">
    <property type="component" value="Unassembled WGS sequence"/>
</dbReference>
<dbReference type="EC" id="2.7.7.-" evidence="1"/>
<accession>A0ABV2BRT4</accession>
<dbReference type="InterPro" id="IPR029044">
    <property type="entry name" value="Nucleotide-diphossugar_trans"/>
</dbReference>
<protein>
    <submittedName>
        <fullName evidence="1">Acylneuraminate cytidylyltransferase family protein</fullName>
        <ecNumber evidence="1">2.7.7.-</ecNumber>
    </submittedName>
</protein>
<dbReference type="Pfam" id="PF02348">
    <property type="entry name" value="CTP_transf_3"/>
    <property type="match status" value="1"/>
</dbReference>
<comment type="caution">
    <text evidence="1">The sequence shown here is derived from an EMBL/GenBank/DDBJ whole genome shotgun (WGS) entry which is preliminary data.</text>
</comment>